<evidence type="ECO:0000313" key="2">
    <source>
        <dbReference type="EMBL" id="SFQ18186.1"/>
    </source>
</evidence>
<name>A0A1I5WFK2_9RHOB</name>
<dbReference type="EMBL" id="FOXA01000045">
    <property type="protein sequence ID" value="SFQ18186.1"/>
    <property type="molecule type" value="Genomic_DNA"/>
</dbReference>
<dbReference type="InterPro" id="IPR036930">
    <property type="entry name" value="WGR_dom_sf"/>
</dbReference>
<reference evidence="2 3" key="1">
    <citation type="submission" date="2016-10" db="EMBL/GenBank/DDBJ databases">
        <authorList>
            <person name="de Groot N.N."/>
        </authorList>
    </citation>
    <scope>NUCLEOTIDE SEQUENCE [LARGE SCALE GENOMIC DNA]</scope>
    <source>
        <strain evidence="2 3">DSM 19547</strain>
    </source>
</reference>
<feature type="domain" description="WGR" evidence="1">
    <location>
        <begin position="9"/>
        <end position="81"/>
    </location>
</feature>
<proteinExistence type="predicted"/>
<dbReference type="CDD" id="cd07996">
    <property type="entry name" value="WGR_MMR_like"/>
    <property type="match status" value="1"/>
</dbReference>
<accession>A0A1I5WFK2</accession>
<evidence type="ECO:0000313" key="3">
    <source>
        <dbReference type="Proteomes" id="UP000199356"/>
    </source>
</evidence>
<evidence type="ECO:0000259" key="1">
    <source>
        <dbReference type="Pfam" id="PF05406"/>
    </source>
</evidence>
<dbReference type="AlphaFoldDB" id="A0A1I5WFK2"/>
<dbReference type="InterPro" id="IPR049809">
    <property type="entry name" value="YehF/YfeS-like_WGR"/>
</dbReference>
<dbReference type="RefSeq" id="WP_093425708.1">
    <property type="nucleotide sequence ID" value="NZ_FOXA01000045.1"/>
</dbReference>
<organism evidence="2 3">
    <name type="scientific">Tranquillimonas alkanivorans</name>
    <dbReference type="NCBI Taxonomy" id="441119"/>
    <lineage>
        <taxon>Bacteria</taxon>
        <taxon>Pseudomonadati</taxon>
        <taxon>Pseudomonadota</taxon>
        <taxon>Alphaproteobacteria</taxon>
        <taxon>Rhodobacterales</taxon>
        <taxon>Roseobacteraceae</taxon>
        <taxon>Tranquillimonas</taxon>
    </lineage>
</organism>
<dbReference type="Proteomes" id="UP000199356">
    <property type="component" value="Unassembled WGS sequence"/>
</dbReference>
<sequence length="96" mass="10511">MPNSYGEVCRLALIDSVTNRQKFYRLRVLPDLFAPASLQIAWGRIGKPERLRIAASGDLGEMHDLAAGIERKKCRRGYSRVDGVGAAADRSPVAAL</sequence>
<dbReference type="InterPro" id="IPR008893">
    <property type="entry name" value="WGR_domain"/>
</dbReference>
<dbReference type="SUPFAM" id="SSF142921">
    <property type="entry name" value="WGR domain-like"/>
    <property type="match status" value="1"/>
</dbReference>
<gene>
    <name evidence="2" type="ORF">SAMN04488047_1451</name>
</gene>
<keyword evidence="3" id="KW-1185">Reference proteome</keyword>
<dbReference type="OrthoDB" id="5801306at2"/>
<dbReference type="Pfam" id="PF05406">
    <property type="entry name" value="WGR"/>
    <property type="match status" value="1"/>
</dbReference>
<protein>
    <submittedName>
        <fullName evidence="2">WGR domain-containing protein</fullName>
    </submittedName>
</protein>